<dbReference type="InterPro" id="IPR017786">
    <property type="entry name" value="TF_choline_sulphate-util"/>
</dbReference>
<reference evidence="7" key="1">
    <citation type="submission" date="2017-01" db="EMBL/GenBank/DDBJ databases">
        <authorList>
            <person name="Varghese N."/>
            <person name="Submissions S."/>
        </authorList>
    </citation>
    <scope>NUCLEOTIDE SEQUENCE [LARGE SCALE GENOMIC DNA]</scope>
    <source>
        <strain evidence="7">DSM 22306</strain>
    </source>
</reference>
<dbReference type="PROSITE" id="PS50931">
    <property type="entry name" value="HTH_LYSR"/>
    <property type="match status" value="1"/>
</dbReference>
<feature type="domain" description="HTH lysR-type" evidence="5">
    <location>
        <begin position="8"/>
        <end position="65"/>
    </location>
</feature>
<keyword evidence="2" id="KW-0805">Transcription regulation</keyword>
<dbReference type="NCBIfam" id="TIGR03418">
    <property type="entry name" value="chol_sulf_TF"/>
    <property type="match status" value="1"/>
</dbReference>
<dbReference type="Pfam" id="PF03466">
    <property type="entry name" value="LysR_substrate"/>
    <property type="match status" value="1"/>
</dbReference>
<proteinExistence type="inferred from homology"/>
<dbReference type="InterPro" id="IPR000847">
    <property type="entry name" value="LysR_HTH_N"/>
</dbReference>
<dbReference type="STRING" id="619304.SAMN05421760_101282"/>
<evidence type="ECO:0000313" key="6">
    <source>
        <dbReference type="EMBL" id="SIS41812.1"/>
    </source>
</evidence>
<dbReference type="GO" id="GO:0003700">
    <property type="term" value="F:DNA-binding transcription factor activity"/>
    <property type="evidence" value="ECO:0007669"/>
    <property type="project" value="InterPro"/>
</dbReference>
<keyword evidence="4" id="KW-0804">Transcription</keyword>
<evidence type="ECO:0000313" key="7">
    <source>
        <dbReference type="Proteomes" id="UP000185999"/>
    </source>
</evidence>
<dbReference type="AlphaFoldDB" id="A0A1N7IXH4"/>
<accession>A0A1N7IXH4</accession>
<sequence length="305" mass="33770">MLLSERLPSTQGLLIFEAAARHKSFTGAAQELGSSQSAVSQHIKGLERSLGLTLFRRIYRGVALTEEGIHLYIAVQGGFQQIVSCLEKLQKTRLHQAINVATDFAFAAYWLLPRLPRFRELHPEIDVRIITSQGRYDFAGQNVDVAIVFDGPQPIQPHAFKLFSEEVFPICSPAFLQANGPVASHKKLASMPLLKLGTDAGQGWFDWPGYFQGRRSQIVPGEAVLTFNNYTLLIQAAIAGQGLGLGWATLVDDLIESKILVGLREFSLSSESGYYVVEPQPHEHLNAKQHFMDWLLAERAEGLSG</sequence>
<dbReference type="Pfam" id="PF00126">
    <property type="entry name" value="HTH_1"/>
    <property type="match status" value="1"/>
</dbReference>
<evidence type="ECO:0000259" key="5">
    <source>
        <dbReference type="PROSITE" id="PS50931"/>
    </source>
</evidence>
<organism evidence="6 7">
    <name type="scientific">Neptunomonas antarctica</name>
    <dbReference type="NCBI Taxonomy" id="619304"/>
    <lineage>
        <taxon>Bacteria</taxon>
        <taxon>Pseudomonadati</taxon>
        <taxon>Pseudomonadota</taxon>
        <taxon>Gammaproteobacteria</taxon>
        <taxon>Oceanospirillales</taxon>
        <taxon>Oceanospirillaceae</taxon>
        <taxon>Neptunomonas</taxon>
    </lineage>
</organism>
<evidence type="ECO:0000256" key="1">
    <source>
        <dbReference type="ARBA" id="ARBA00009437"/>
    </source>
</evidence>
<dbReference type="CDD" id="cd08432">
    <property type="entry name" value="PBP2_GcdR_TrpI_HvrB_AmpR_like"/>
    <property type="match status" value="1"/>
</dbReference>
<evidence type="ECO:0000256" key="4">
    <source>
        <dbReference type="ARBA" id="ARBA00023163"/>
    </source>
</evidence>
<dbReference type="Gene3D" id="1.10.10.10">
    <property type="entry name" value="Winged helix-like DNA-binding domain superfamily/Winged helix DNA-binding domain"/>
    <property type="match status" value="1"/>
</dbReference>
<dbReference type="OrthoDB" id="6787458at2"/>
<dbReference type="GO" id="GO:0006351">
    <property type="term" value="P:DNA-templated transcription"/>
    <property type="evidence" value="ECO:0007669"/>
    <property type="project" value="TreeGrafter"/>
</dbReference>
<dbReference type="Gene3D" id="3.40.190.10">
    <property type="entry name" value="Periplasmic binding protein-like II"/>
    <property type="match status" value="2"/>
</dbReference>
<evidence type="ECO:0000256" key="2">
    <source>
        <dbReference type="ARBA" id="ARBA00023015"/>
    </source>
</evidence>
<name>A0A1N7IXH4_9GAMM</name>
<dbReference type="SUPFAM" id="SSF46785">
    <property type="entry name" value="Winged helix' DNA-binding domain"/>
    <property type="match status" value="1"/>
</dbReference>
<comment type="similarity">
    <text evidence="1">Belongs to the LysR transcriptional regulatory family.</text>
</comment>
<dbReference type="PANTHER" id="PTHR30537">
    <property type="entry name" value="HTH-TYPE TRANSCRIPTIONAL REGULATOR"/>
    <property type="match status" value="1"/>
</dbReference>
<evidence type="ECO:0000256" key="3">
    <source>
        <dbReference type="ARBA" id="ARBA00023125"/>
    </source>
</evidence>
<dbReference type="PRINTS" id="PR00039">
    <property type="entry name" value="HTHLYSR"/>
</dbReference>
<keyword evidence="7" id="KW-1185">Reference proteome</keyword>
<dbReference type="EMBL" id="FTOE01000001">
    <property type="protein sequence ID" value="SIS41812.1"/>
    <property type="molecule type" value="Genomic_DNA"/>
</dbReference>
<keyword evidence="3" id="KW-0238">DNA-binding</keyword>
<dbReference type="InterPro" id="IPR058163">
    <property type="entry name" value="LysR-type_TF_proteobact-type"/>
</dbReference>
<dbReference type="InterPro" id="IPR036390">
    <property type="entry name" value="WH_DNA-bd_sf"/>
</dbReference>
<dbReference type="InterPro" id="IPR005119">
    <property type="entry name" value="LysR_subst-bd"/>
</dbReference>
<dbReference type="PANTHER" id="PTHR30537:SF26">
    <property type="entry name" value="GLYCINE CLEAVAGE SYSTEM TRANSCRIPTIONAL ACTIVATOR"/>
    <property type="match status" value="1"/>
</dbReference>
<dbReference type="RefSeq" id="WP_054342498.1">
    <property type="nucleotide sequence ID" value="NZ_FTOE01000001.1"/>
</dbReference>
<dbReference type="InterPro" id="IPR036388">
    <property type="entry name" value="WH-like_DNA-bd_sf"/>
</dbReference>
<protein>
    <submittedName>
        <fullName evidence="6">Transcriptional regulator, LysR family</fullName>
    </submittedName>
</protein>
<dbReference type="SUPFAM" id="SSF53850">
    <property type="entry name" value="Periplasmic binding protein-like II"/>
    <property type="match status" value="1"/>
</dbReference>
<dbReference type="GO" id="GO:0043565">
    <property type="term" value="F:sequence-specific DNA binding"/>
    <property type="evidence" value="ECO:0007669"/>
    <property type="project" value="TreeGrafter"/>
</dbReference>
<dbReference type="Proteomes" id="UP000185999">
    <property type="component" value="Unassembled WGS sequence"/>
</dbReference>
<gene>
    <name evidence="6" type="ORF">SAMN05421760_101282</name>
</gene>